<protein>
    <submittedName>
        <fullName evidence="1">Uncharacterized protein</fullName>
    </submittedName>
</protein>
<proteinExistence type="predicted"/>
<dbReference type="EMBL" id="HBUF01374068">
    <property type="protein sequence ID" value="CAG6727442.1"/>
    <property type="molecule type" value="Transcribed_RNA"/>
</dbReference>
<evidence type="ECO:0000313" key="1">
    <source>
        <dbReference type="EMBL" id="CAG6727442.1"/>
    </source>
</evidence>
<name>A0A8D8YES3_9HEMI</name>
<sequence length="201" mass="24779">MYTHLYLTRKRVPQTRRPNVTTGPTVLWDQYFVRNQMKSKIRVHLIKTHYRKEYRTRLCKMVNECVGGLLNNATNHTRDQLMDEYRAIREEQMIKADDRMFNKFVRRMDTVLQSGRYDKWQFHKNVTHRPNFNAEQNLIFADRLDKRMIMEARSLARLLRKDMHTWFDIADNWFLKTYLRMPYNVSIYQRFPHMLNYTEQF</sequence>
<accession>A0A8D8YES3</accession>
<dbReference type="AlphaFoldDB" id="A0A8D8YES3"/>
<reference evidence="1" key="1">
    <citation type="submission" date="2021-05" db="EMBL/GenBank/DDBJ databases">
        <authorList>
            <person name="Alioto T."/>
            <person name="Alioto T."/>
            <person name="Gomez Garrido J."/>
        </authorList>
    </citation>
    <scope>NUCLEOTIDE SEQUENCE</scope>
</reference>
<organism evidence="1">
    <name type="scientific">Cacopsylla melanoneura</name>
    <dbReference type="NCBI Taxonomy" id="428564"/>
    <lineage>
        <taxon>Eukaryota</taxon>
        <taxon>Metazoa</taxon>
        <taxon>Ecdysozoa</taxon>
        <taxon>Arthropoda</taxon>
        <taxon>Hexapoda</taxon>
        <taxon>Insecta</taxon>
        <taxon>Pterygota</taxon>
        <taxon>Neoptera</taxon>
        <taxon>Paraneoptera</taxon>
        <taxon>Hemiptera</taxon>
        <taxon>Sternorrhyncha</taxon>
        <taxon>Psylloidea</taxon>
        <taxon>Psyllidae</taxon>
        <taxon>Psyllinae</taxon>
        <taxon>Cacopsylla</taxon>
    </lineage>
</organism>